<comment type="caution">
    <text evidence="3">The sequence shown here is derived from an EMBL/GenBank/DDBJ whole genome shotgun (WGS) entry which is preliminary data.</text>
</comment>
<evidence type="ECO:0000256" key="1">
    <source>
        <dbReference type="SAM" id="MobiDB-lite"/>
    </source>
</evidence>
<accession>A0ABT8ZVI3</accession>
<evidence type="ECO:0000256" key="2">
    <source>
        <dbReference type="SAM" id="SignalP"/>
    </source>
</evidence>
<dbReference type="EMBL" id="JAUQSZ010000002">
    <property type="protein sequence ID" value="MDO7841576.1"/>
    <property type="molecule type" value="Genomic_DNA"/>
</dbReference>
<gene>
    <name evidence="3" type="ORF">Q5H94_04510</name>
</gene>
<dbReference type="Proteomes" id="UP001176468">
    <property type="component" value="Unassembled WGS sequence"/>
</dbReference>
<evidence type="ECO:0000313" key="3">
    <source>
        <dbReference type="EMBL" id="MDO7841576.1"/>
    </source>
</evidence>
<feature type="signal peptide" evidence="2">
    <location>
        <begin position="1"/>
        <end position="20"/>
    </location>
</feature>
<organism evidence="3 4">
    <name type="scientific">Sphingomonas immobilis</name>
    <dbReference type="NCBI Taxonomy" id="3063997"/>
    <lineage>
        <taxon>Bacteria</taxon>
        <taxon>Pseudomonadati</taxon>
        <taxon>Pseudomonadota</taxon>
        <taxon>Alphaproteobacteria</taxon>
        <taxon>Sphingomonadales</taxon>
        <taxon>Sphingomonadaceae</taxon>
        <taxon>Sphingomonas</taxon>
    </lineage>
</organism>
<feature type="region of interest" description="Disordered" evidence="1">
    <location>
        <begin position="65"/>
        <end position="85"/>
    </location>
</feature>
<sequence length="85" mass="8917">MLKLLALMLAAAVAQQTVSAQTGERATDADDKVICKRFTVTGSLVASRKECKTKREWETDRANLRAQGGPAVSSCQTGNGGTGCS</sequence>
<reference evidence="3" key="1">
    <citation type="submission" date="2023-07" db="EMBL/GenBank/DDBJ databases">
        <authorList>
            <person name="Kim M.K."/>
        </authorList>
    </citation>
    <scope>NUCLEOTIDE SEQUENCE</scope>
    <source>
        <strain evidence="3">CA1-15</strain>
    </source>
</reference>
<name>A0ABT8ZVI3_9SPHN</name>
<keyword evidence="2" id="KW-0732">Signal</keyword>
<keyword evidence="4" id="KW-1185">Reference proteome</keyword>
<evidence type="ECO:0008006" key="5">
    <source>
        <dbReference type="Google" id="ProtNLM"/>
    </source>
</evidence>
<dbReference type="RefSeq" id="WP_304560020.1">
    <property type="nucleotide sequence ID" value="NZ_JAUQSZ010000002.1"/>
</dbReference>
<protein>
    <recommendedName>
        <fullName evidence="5">Secreted protein</fullName>
    </recommendedName>
</protein>
<proteinExistence type="predicted"/>
<evidence type="ECO:0000313" key="4">
    <source>
        <dbReference type="Proteomes" id="UP001176468"/>
    </source>
</evidence>
<feature type="chain" id="PRO_5047296338" description="Secreted protein" evidence="2">
    <location>
        <begin position="21"/>
        <end position="85"/>
    </location>
</feature>